<dbReference type="Pfam" id="PF00551">
    <property type="entry name" value="Formyl_trans_N"/>
    <property type="match status" value="1"/>
</dbReference>
<sequence length="197" mass="20722">MRLVVLVSGSGTNLQALLDACADPDYGAEVVAVGADRDGIEGLARASRAGIPTFVCRVGDHDSREDWDTALADSVAAYEPDLVVSAGFMKLVGGGFLERFAMVNTHPALCPSFPGMHGPRDALDYGVKVTGATLFVVDGGVDTGPIVAQATVPVEDDDDVASLHERIKVAERAMLVDAVGRMAREGWTLDGRRVRIG</sequence>
<comment type="catalytic activity">
    <reaction evidence="4">
        <text>N(1)-(5-phospho-beta-D-ribosyl)glycinamide + (6R)-10-formyltetrahydrofolate = N(2)-formyl-N(1)-(5-phospho-beta-D-ribosyl)glycinamide + (6S)-5,6,7,8-tetrahydrofolate + H(+)</text>
        <dbReference type="Rhea" id="RHEA:15053"/>
        <dbReference type="ChEBI" id="CHEBI:15378"/>
        <dbReference type="ChEBI" id="CHEBI:57453"/>
        <dbReference type="ChEBI" id="CHEBI:143788"/>
        <dbReference type="ChEBI" id="CHEBI:147286"/>
        <dbReference type="ChEBI" id="CHEBI:195366"/>
        <dbReference type="EC" id="2.1.2.2"/>
    </reaction>
</comment>
<feature type="binding site" evidence="4">
    <location>
        <position position="64"/>
    </location>
    <ligand>
        <name>(6R)-10-formyltetrahydrofolate</name>
        <dbReference type="ChEBI" id="CHEBI:195366"/>
    </ligand>
</feature>
<feature type="domain" description="Formyl transferase N-terminal" evidence="5">
    <location>
        <begin position="1"/>
        <end position="179"/>
    </location>
</feature>
<feature type="binding site" evidence="4">
    <location>
        <begin position="89"/>
        <end position="92"/>
    </location>
    <ligand>
        <name>(6R)-10-formyltetrahydrofolate</name>
        <dbReference type="ChEBI" id="CHEBI:195366"/>
    </ligand>
</feature>
<evidence type="ECO:0000256" key="2">
    <source>
        <dbReference type="ARBA" id="ARBA00022679"/>
    </source>
</evidence>
<dbReference type="Proteomes" id="UP001597351">
    <property type="component" value="Unassembled WGS sequence"/>
</dbReference>
<evidence type="ECO:0000259" key="5">
    <source>
        <dbReference type="Pfam" id="PF00551"/>
    </source>
</evidence>
<dbReference type="PANTHER" id="PTHR43369">
    <property type="entry name" value="PHOSPHORIBOSYLGLYCINAMIDE FORMYLTRANSFERASE"/>
    <property type="match status" value="1"/>
</dbReference>
<keyword evidence="2 4" id="KW-0808">Transferase</keyword>
<dbReference type="CDD" id="cd08645">
    <property type="entry name" value="FMT_core_GART"/>
    <property type="match status" value="1"/>
</dbReference>
<gene>
    <name evidence="4 6" type="primary">purN</name>
    <name evidence="6" type="ORF">ACFSDE_14580</name>
</gene>
<dbReference type="InterPro" id="IPR002376">
    <property type="entry name" value="Formyl_transf_N"/>
</dbReference>
<dbReference type="EC" id="2.1.2.2" evidence="4"/>
<proteinExistence type="inferred from homology"/>
<accession>A0ABW4TRE5</accession>
<evidence type="ECO:0000256" key="1">
    <source>
        <dbReference type="ARBA" id="ARBA00005054"/>
    </source>
</evidence>
<dbReference type="GO" id="GO:0004644">
    <property type="term" value="F:phosphoribosylglycinamide formyltransferase activity"/>
    <property type="evidence" value="ECO:0007669"/>
    <property type="project" value="UniProtKB-EC"/>
</dbReference>
<feature type="binding site" evidence="4">
    <location>
        <begin position="11"/>
        <end position="13"/>
    </location>
    <ligand>
        <name>N(1)-(5-phospho-beta-D-ribosyl)glycinamide</name>
        <dbReference type="ChEBI" id="CHEBI:143788"/>
    </ligand>
</feature>
<dbReference type="RefSeq" id="WP_343919672.1">
    <property type="nucleotide sequence ID" value="NZ_BAAAJT010000002.1"/>
</dbReference>
<comment type="similarity">
    <text evidence="4">Belongs to the GART family.</text>
</comment>
<dbReference type="Gene3D" id="3.40.50.170">
    <property type="entry name" value="Formyl transferase, N-terminal domain"/>
    <property type="match status" value="1"/>
</dbReference>
<feature type="active site" description="Proton donor" evidence="4">
    <location>
        <position position="106"/>
    </location>
</feature>
<evidence type="ECO:0000256" key="3">
    <source>
        <dbReference type="ARBA" id="ARBA00022755"/>
    </source>
</evidence>
<evidence type="ECO:0000313" key="6">
    <source>
        <dbReference type="EMBL" id="MFD1948023.1"/>
    </source>
</evidence>
<keyword evidence="3 4" id="KW-0658">Purine biosynthesis</keyword>
<dbReference type="InterPro" id="IPR036477">
    <property type="entry name" value="Formyl_transf_N_sf"/>
</dbReference>
<keyword evidence="7" id="KW-1185">Reference proteome</keyword>
<dbReference type="NCBIfam" id="TIGR00639">
    <property type="entry name" value="PurN"/>
    <property type="match status" value="1"/>
</dbReference>
<organism evidence="6 7">
    <name type="scientific">Nocardioides aestuarii</name>
    <dbReference type="NCBI Taxonomy" id="252231"/>
    <lineage>
        <taxon>Bacteria</taxon>
        <taxon>Bacillati</taxon>
        <taxon>Actinomycetota</taxon>
        <taxon>Actinomycetes</taxon>
        <taxon>Propionibacteriales</taxon>
        <taxon>Nocardioidaceae</taxon>
        <taxon>Nocardioides</taxon>
    </lineage>
</organism>
<reference evidence="7" key="1">
    <citation type="journal article" date="2019" name="Int. J. Syst. Evol. Microbiol.">
        <title>The Global Catalogue of Microorganisms (GCM) 10K type strain sequencing project: providing services to taxonomists for standard genome sequencing and annotation.</title>
        <authorList>
            <consortium name="The Broad Institute Genomics Platform"/>
            <consortium name="The Broad Institute Genome Sequencing Center for Infectious Disease"/>
            <person name="Wu L."/>
            <person name="Ma J."/>
        </authorList>
    </citation>
    <scope>NUCLEOTIDE SEQUENCE [LARGE SCALE GENOMIC DNA]</scope>
    <source>
        <strain evidence="7">CGMCC 1.12477</strain>
    </source>
</reference>
<feature type="site" description="Raises pKa of active site His" evidence="4">
    <location>
        <position position="142"/>
    </location>
</feature>
<dbReference type="EMBL" id="JBHUGD010000003">
    <property type="protein sequence ID" value="MFD1948023.1"/>
    <property type="molecule type" value="Genomic_DNA"/>
</dbReference>
<dbReference type="HAMAP" id="MF_01930">
    <property type="entry name" value="PurN"/>
    <property type="match status" value="1"/>
</dbReference>
<comment type="function">
    <text evidence="4">Catalyzes the transfer of a formyl group from 10-formyltetrahydrofolate to 5-phospho-ribosyl-glycinamide (GAR), producing 5-phospho-ribosyl-N-formylglycinamide (FGAR) and tetrahydrofolate.</text>
</comment>
<evidence type="ECO:0000256" key="4">
    <source>
        <dbReference type="HAMAP-Rule" id="MF_01930"/>
    </source>
</evidence>
<protein>
    <recommendedName>
        <fullName evidence="4">Phosphoribosylglycinamide formyltransferase</fullName>
        <ecNumber evidence="4">2.1.2.2</ecNumber>
    </recommendedName>
    <alternativeName>
        <fullName evidence="4">5'-phosphoribosylglycinamide transformylase</fullName>
    </alternativeName>
    <alternativeName>
        <fullName evidence="4">GAR transformylase</fullName>
        <shortName evidence="4">GART</shortName>
    </alternativeName>
</protein>
<dbReference type="InterPro" id="IPR004607">
    <property type="entry name" value="GART"/>
</dbReference>
<dbReference type="SUPFAM" id="SSF53328">
    <property type="entry name" value="Formyltransferase"/>
    <property type="match status" value="1"/>
</dbReference>
<comment type="caution">
    <text evidence="6">The sequence shown here is derived from an EMBL/GenBank/DDBJ whole genome shotgun (WGS) entry which is preliminary data.</text>
</comment>
<name>A0ABW4TRE5_9ACTN</name>
<dbReference type="PANTHER" id="PTHR43369:SF2">
    <property type="entry name" value="PHOSPHORIBOSYLGLYCINAMIDE FORMYLTRANSFERASE"/>
    <property type="match status" value="1"/>
</dbReference>
<evidence type="ECO:0000313" key="7">
    <source>
        <dbReference type="Proteomes" id="UP001597351"/>
    </source>
</evidence>
<comment type="pathway">
    <text evidence="1 4">Purine metabolism; IMP biosynthesis via de novo pathway; N(2)-formyl-N(1)-(5-phospho-D-ribosyl)glycinamide from N(1)-(5-phospho-D-ribosyl)glycinamide (10-formyl THF route): step 1/1.</text>
</comment>
<feature type="binding site" evidence="4">
    <location>
        <position position="104"/>
    </location>
    <ligand>
        <name>(6R)-10-formyltetrahydrofolate</name>
        <dbReference type="ChEBI" id="CHEBI:195366"/>
    </ligand>
</feature>